<gene>
    <name evidence="1" type="ORF">POM88_052130</name>
</gene>
<reference evidence="1" key="1">
    <citation type="submission" date="2023-02" db="EMBL/GenBank/DDBJ databases">
        <title>Genome of toxic invasive species Heracleum sosnowskyi carries increased number of genes despite the absence of recent whole-genome duplications.</title>
        <authorList>
            <person name="Schelkunov M."/>
            <person name="Shtratnikova V."/>
            <person name="Makarenko M."/>
            <person name="Klepikova A."/>
            <person name="Omelchenko D."/>
            <person name="Novikova G."/>
            <person name="Obukhova E."/>
            <person name="Bogdanov V."/>
            <person name="Penin A."/>
            <person name="Logacheva M."/>
        </authorList>
    </citation>
    <scope>NUCLEOTIDE SEQUENCE</scope>
    <source>
        <strain evidence="1">Hsosn_3</strain>
        <tissue evidence="1">Leaf</tissue>
    </source>
</reference>
<dbReference type="Proteomes" id="UP001237642">
    <property type="component" value="Unassembled WGS sequence"/>
</dbReference>
<dbReference type="AlphaFoldDB" id="A0AAD8GRD7"/>
<dbReference type="SUPFAM" id="SSF52047">
    <property type="entry name" value="RNI-like"/>
    <property type="match status" value="1"/>
</dbReference>
<reference evidence="1" key="2">
    <citation type="submission" date="2023-05" db="EMBL/GenBank/DDBJ databases">
        <authorList>
            <person name="Schelkunov M.I."/>
        </authorList>
    </citation>
    <scope>NUCLEOTIDE SEQUENCE</scope>
    <source>
        <strain evidence="1">Hsosn_3</strain>
        <tissue evidence="1">Leaf</tissue>
    </source>
</reference>
<comment type="caution">
    <text evidence="1">The sequence shown here is derived from an EMBL/GenBank/DDBJ whole genome shotgun (WGS) entry which is preliminary data.</text>
</comment>
<dbReference type="InterPro" id="IPR032675">
    <property type="entry name" value="LRR_dom_sf"/>
</dbReference>
<accession>A0AAD8GRD7</accession>
<dbReference type="Gene3D" id="3.80.10.10">
    <property type="entry name" value="Ribonuclease Inhibitor"/>
    <property type="match status" value="1"/>
</dbReference>
<organism evidence="1 2">
    <name type="scientific">Heracleum sosnowskyi</name>
    <dbReference type="NCBI Taxonomy" id="360622"/>
    <lineage>
        <taxon>Eukaryota</taxon>
        <taxon>Viridiplantae</taxon>
        <taxon>Streptophyta</taxon>
        <taxon>Embryophyta</taxon>
        <taxon>Tracheophyta</taxon>
        <taxon>Spermatophyta</taxon>
        <taxon>Magnoliopsida</taxon>
        <taxon>eudicotyledons</taxon>
        <taxon>Gunneridae</taxon>
        <taxon>Pentapetalae</taxon>
        <taxon>asterids</taxon>
        <taxon>campanulids</taxon>
        <taxon>Apiales</taxon>
        <taxon>Apiaceae</taxon>
        <taxon>Apioideae</taxon>
        <taxon>apioid superclade</taxon>
        <taxon>Tordylieae</taxon>
        <taxon>Tordyliinae</taxon>
        <taxon>Heracleum</taxon>
    </lineage>
</organism>
<dbReference type="EMBL" id="JAUIZM010000012">
    <property type="protein sequence ID" value="KAK1353765.1"/>
    <property type="molecule type" value="Genomic_DNA"/>
</dbReference>
<keyword evidence="2" id="KW-1185">Reference proteome</keyword>
<evidence type="ECO:0000313" key="2">
    <source>
        <dbReference type="Proteomes" id="UP001237642"/>
    </source>
</evidence>
<sequence length="312" mass="34772">MFLGDSHSKRLINVSEECPALKILVLPAYLCREQSDIIPSLIVKLKNLEILSIGSTSSDWIVNIFELICIQLPNFHGLCVTSQRIDDNMALAIVRLLPKLKRLYMDGADLSKENLLLIMRGCKELECLHVRDCIGFKENDEEILKLSSSIRNFRCDGSTLYDDSDCYMDIYDGDDWPVGCLQELLDWDMGLGIDHPDFRDVTDPVNFDVALGLVDRINILSVGQGNAPQAVHHEVEMNAGHQVGGGEQEVLQGGAAANNEAFLFAGDLPLDDNDQVLVALLSNLAPVPILLCYVRSGHAVYVQFYFYYSSLF</sequence>
<dbReference type="PANTHER" id="PTHR38926">
    <property type="entry name" value="F-BOX DOMAIN CONTAINING PROTEIN, EXPRESSED"/>
    <property type="match status" value="1"/>
</dbReference>
<name>A0AAD8GRD7_9APIA</name>
<proteinExistence type="predicted"/>
<protein>
    <submittedName>
        <fullName evidence="1">Uncharacterized protein</fullName>
    </submittedName>
</protein>
<evidence type="ECO:0000313" key="1">
    <source>
        <dbReference type="EMBL" id="KAK1353765.1"/>
    </source>
</evidence>
<dbReference type="PANTHER" id="PTHR38926:SF5">
    <property type="entry name" value="F-BOX AND LEUCINE-RICH REPEAT PROTEIN 6"/>
    <property type="match status" value="1"/>
</dbReference>